<dbReference type="InterPro" id="IPR006311">
    <property type="entry name" value="TAT_signal"/>
</dbReference>
<dbReference type="Pfam" id="PF00144">
    <property type="entry name" value="Beta-lactamase"/>
    <property type="match status" value="1"/>
</dbReference>
<organism evidence="3 4">
    <name type="scientific">Cellulomonas chengniuliangii</name>
    <dbReference type="NCBI Taxonomy" id="2968084"/>
    <lineage>
        <taxon>Bacteria</taxon>
        <taxon>Bacillati</taxon>
        <taxon>Actinomycetota</taxon>
        <taxon>Actinomycetes</taxon>
        <taxon>Micrococcales</taxon>
        <taxon>Cellulomonadaceae</taxon>
        <taxon>Cellulomonas</taxon>
    </lineage>
</organism>
<dbReference type="InterPro" id="IPR012338">
    <property type="entry name" value="Beta-lactam/transpept-like"/>
</dbReference>
<dbReference type="Gene3D" id="3.40.710.10">
    <property type="entry name" value="DD-peptidase/beta-lactamase superfamily"/>
    <property type="match status" value="1"/>
</dbReference>
<evidence type="ECO:0000256" key="1">
    <source>
        <dbReference type="SAM" id="SignalP"/>
    </source>
</evidence>
<reference evidence="3 4" key="1">
    <citation type="submission" date="2022-07" db="EMBL/GenBank/DDBJ databases">
        <title>Novel species in genus cellulomonas.</title>
        <authorList>
            <person name="Ye L."/>
        </authorList>
    </citation>
    <scope>NUCLEOTIDE SEQUENCE [LARGE SCALE GENOMIC DNA]</scope>
    <source>
        <strain evidence="4">zg-Y338</strain>
    </source>
</reference>
<dbReference type="SUPFAM" id="SSF56601">
    <property type="entry name" value="beta-lactamase/transpeptidase-like"/>
    <property type="match status" value="1"/>
</dbReference>
<dbReference type="EMBL" id="CP101988">
    <property type="protein sequence ID" value="UUI75995.1"/>
    <property type="molecule type" value="Genomic_DNA"/>
</dbReference>
<keyword evidence="1" id="KW-0732">Signal</keyword>
<dbReference type="PANTHER" id="PTHR46825:SF7">
    <property type="entry name" value="D-ALANYL-D-ALANINE CARBOXYPEPTIDASE"/>
    <property type="match status" value="1"/>
</dbReference>
<proteinExistence type="predicted"/>
<accession>A0ABY5KZN7</accession>
<feature type="signal peptide" evidence="1">
    <location>
        <begin position="1"/>
        <end position="35"/>
    </location>
</feature>
<dbReference type="PANTHER" id="PTHR46825">
    <property type="entry name" value="D-ALANYL-D-ALANINE-CARBOXYPEPTIDASE/ENDOPEPTIDASE AMPH"/>
    <property type="match status" value="1"/>
</dbReference>
<feature type="domain" description="Beta-lactamase-related" evidence="2">
    <location>
        <begin position="60"/>
        <end position="390"/>
    </location>
</feature>
<keyword evidence="4" id="KW-1185">Reference proteome</keyword>
<protein>
    <submittedName>
        <fullName evidence="3">Beta-lactamase family protein</fullName>
    </submittedName>
</protein>
<sequence length="415" mass="43138">MSEQPRTKRTAHHRPPTRMSALVMACAFAAGAAVAVPAAAFAGDQDRRHGHGGKPRADVVQQAIDRFVEEDGAPAALAAVTDRKGRERNLVAGVGDLATGAPVPVDGQVRIGSNSKTFVAAVVLQLVGEGAIDLDAPVETYLPGVVRGPVDGNDITVRDLLQHTSGLGNYTDGAPFLGVDADGQPVPTLTALKDWYVEPHELVALGLARPAAPEGEWAYSNTNFVLAGLIVQKATGRPLAEAITERIIEPLGLTDTYVPGRGERPLRGEHPKGYHAEPIGSELFEHTDIDSSTGWAAGDVVSTPSDLNTFFQALLGGAVLQPAELEQMKTTVPMTGAPESMRYGLGLMSTDLSCGGLAWGHGGASPGYQVEGGVSESGDRALTVATTALHFVLGPEAQSSLAQGIPALVDTVLCS</sequence>
<feature type="chain" id="PRO_5047036882" evidence="1">
    <location>
        <begin position="36"/>
        <end position="415"/>
    </location>
</feature>
<dbReference type="PROSITE" id="PS51318">
    <property type="entry name" value="TAT"/>
    <property type="match status" value="1"/>
</dbReference>
<evidence type="ECO:0000259" key="2">
    <source>
        <dbReference type="Pfam" id="PF00144"/>
    </source>
</evidence>
<evidence type="ECO:0000313" key="4">
    <source>
        <dbReference type="Proteomes" id="UP001316189"/>
    </source>
</evidence>
<gene>
    <name evidence="3" type="ORF">NP064_03555</name>
</gene>
<name>A0ABY5KZN7_9CELL</name>
<dbReference type="InterPro" id="IPR050491">
    <property type="entry name" value="AmpC-like"/>
</dbReference>
<dbReference type="Proteomes" id="UP001316189">
    <property type="component" value="Chromosome"/>
</dbReference>
<dbReference type="RefSeq" id="WP_227567885.1">
    <property type="nucleotide sequence ID" value="NZ_CP101988.1"/>
</dbReference>
<evidence type="ECO:0000313" key="3">
    <source>
        <dbReference type="EMBL" id="UUI75995.1"/>
    </source>
</evidence>
<dbReference type="InterPro" id="IPR001466">
    <property type="entry name" value="Beta-lactam-related"/>
</dbReference>